<reference evidence="6 7" key="1">
    <citation type="submission" date="2017-06" db="EMBL/GenBank/DDBJ databases">
        <title>Updating the genomic taxonomy and epidemiology of Campylobacter hyointestinalis; discovery in New Zealand farmed ruminants.</title>
        <authorList>
            <person name="Wilkinson D.A."/>
            <person name="Fayaz A."/>
            <person name="Biggs P.J."/>
            <person name="Midwinter A.C."/>
        </authorList>
    </citation>
    <scope>NUCLEOTIDE SEQUENCE [LARGE SCALE GENOMIC DNA]</scope>
    <source>
        <strain evidence="6 7">S1614a</strain>
    </source>
</reference>
<evidence type="ECO:0000256" key="3">
    <source>
        <dbReference type="SAM" id="Coils"/>
    </source>
</evidence>
<proteinExistence type="predicted"/>
<evidence type="ECO:0000259" key="5">
    <source>
        <dbReference type="PROSITE" id="PS50111"/>
    </source>
</evidence>
<dbReference type="SMART" id="SM00283">
    <property type="entry name" value="MA"/>
    <property type="match status" value="1"/>
</dbReference>
<feature type="transmembrane region" description="Helical" evidence="4">
    <location>
        <begin position="231"/>
        <end position="254"/>
    </location>
</feature>
<dbReference type="SUPFAM" id="SSF58104">
    <property type="entry name" value="Methyl-accepting chemotaxis protein (MCP) signaling domain"/>
    <property type="match status" value="1"/>
</dbReference>
<dbReference type="EMBL" id="NIQP01000002">
    <property type="protein sequence ID" value="PPB72604.1"/>
    <property type="molecule type" value="Genomic_DNA"/>
</dbReference>
<protein>
    <recommendedName>
        <fullName evidence="5">Methyl-accepting transducer domain-containing protein</fullName>
    </recommendedName>
</protein>
<dbReference type="AlphaFoldDB" id="A0A855NCJ2"/>
<feature type="domain" description="Methyl-accepting transducer" evidence="5">
    <location>
        <begin position="316"/>
        <end position="573"/>
    </location>
</feature>
<dbReference type="PANTHER" id="PTHR32089:SF112">
    <property type="entry name" value="LYSOZYME-LIKE PROTEIN-RELATED"/>
    <property type="match status" value="1"/>
</dbReference>
<keyword evidence="1 2" id="KW-0807">Transducer</keyword>
<gene>
    <name evidence="6" type="ORF">CDQ78_03345</name>
</gene>
<keyword evidence="4" id="KW-0812">Transmembrane</keyword>
<sequence>MVRGGVAMLSFYKNLQKFLILFSVISVFALGIIFYKLLNASSSLNQAASYQLLSYKLADELRQSSDDLTRLVRSYVATGDKSYKDQYMAVVDIRAGKRVRPVDYYRIYWDFVAGGVDKPRADSNELISLEDLMKKNGFSDEEFKKLKESSARSSSLAELETKAMNAVDGIFEDDSGNFTIKGEPDLKMAMDLVNGKQYHKYKAEIMKPLDDFFVLMEKRTKSQVDTAQNNLNILQILFVAVLIITIVLVGLIVFAGSKITECVLGGTPAGLEKVINGLALGDLTQEIIANSKSSAMGQLKVAADNLSKLIIDAKNLSSENSSIAGELFATSLQSRKRIDESSSIVKQTTQKADDIKTIMHEGIEIAKENKINLEQANAYMEESNQSIARLTKEIQNSADTENELAGTISQLSKDAEQVKDILTVINDIADQTNLLALNAAIEAARAGEHGRGFAVVADEVRKLAERTQKSLIEINSTINVIVQSIADSSERMIKNAKNVSALVDISNQVKDKIFSMSSTMDETIKITEATVNNYLINVNEIDLMAESIKNINGLSIENARSAEEMAEAADHLSKMTETLNAKLSEFRT</sequence>
<keyword evidence="4" id="KW-1133">Transmembrane helix</keyword>
<organism evidence="6 7">
    <name type="scientific">Campylobacter hyointestinalis subsp. hyointestinalis</name>
    <dbReference type="NCBI Taxonomy" id="91352"/>
    <lineage>
        <taxon>Bacteria</taxon>
        <taxon>Pseudomonadati</taxon>
        <taxon>Campylobacterota</taxon>
        <taxon>Epsilonproteobacteria</taxon>
        <taxon>Campylobacterales</taxon>
        <taxon>Campylobacteraceae</taxon>
        <taxon>Campylobacter</taxon>
    </lineage>
</organism>
<evidence type="ECO:0000256" key="2">
    <source>
        <dbReference type="PROSITE-ProRule" id="PRU00284"/>
    </source>
</evidence>
<name>A0A855NCJ2_CAMHY</name>
<evidence type="ECO:0000256" key="1">
    <source>
        <dbReference type="ARBA" id="ARBA00023224"/>
    </source>
</evidence>
<dbReference type="Pfam" id="PF00015">
    <property type="entry name" value="MCPsignal"/>
    <property type="match status" value="1"/>
</dbReference>
<evidence type="ECO:0000313" key="6">
    <source>
        <dbReference type="EMBL" id="PPB72604.1"/>
    </source>
</evidence>
<keyword evidence="3" id="KW-0175">Coiled coil</keyword>
<dbReference type="GO" id="GO:0007165">
    <property type="term" value="P:signal transduction"/>
    <property type="evidence" value="ECO:0007669"/>
    <property type="project" value="UniProtKB-KW"/>
</dbReference>
<comment type="caution">
    <text evidence="6">The sequence shown here is derived from an EMBL/GenBank/DDBJ whole genome shotgun (WGS) entry which is preliminary data.</text>
</comment>
<keyword evidence="4" id="KW-0472">Membrane</keyword>
<evidence type="ECO:0000313" key="7">
    <source>
        <dbReference type="Proteomes" id="UP000239685"/>
    </source>
</evidence>
<evidence type="ECO:0000256" key="4">
    <source>
        <dbReference type="SAM" id="Phobius"/>
    </source>
</evidence>
<dbReference type="InterPro" id="IPR004089">
    <property type="entry name" value="MCPsignal_dom"/>
</dbReference>
<dbReference type="Proteomes" id="UP000239685">
    <property type="component" value="Unassembled WGS sequence"/>
</dbReference>
<dbReference type="PROSITE" id="PS50111">
    <property type="entry name" value="CHEMOTAXIS_TRANSDUC_2"/>
    <property type="match status" value="1"/>
</dbReference>
<feature type="transmembrane region" description="Helical" evidence="4">
    <location>
        <begin position="18"/>
        <end position="38"/>
    </location>
</feature>
<feature type="coiled-coil region" evidence="3">
    <location>
        <begin position="373"/>
        <end position="400"/>
    </location>
</feature>
<accession>A0A855NCJ2</accession>
<dbReference type="PANTHER" id="PTHR32089">
    <property type="entry name" value="METHYL-ACCEPTING CHEMOTAXIS PROTEIN MCPB"/>
    <property type="match status" value="1"/>
</dbReference>
<dbReference type="Gene3D" id="1.10.287.950">
    <property type="entry name" value="Methyl-accepting chemotaxis protein"/>
    <property type="match status" value="1"/>
</dbReference>
<dbReference type="GO" id="GO:0016020">
    <property type="term" value="C:membrane"/>
    <property type="evidence" value="ECO:0007669"/>
    <property type="project" value="InterPro"/>
</dbReference>